<evidence type="ECO:0008006" key="4">
    <source>
        <dbReference type="Google" id="ProtNLM"/>
    </source>
</evidence>
<evidence type="ECO:0000313" key="2">
    <source>
        <dbReference type="EMBL" id="KAF8403511.1"/>
    </source>
</evidence>
<protein>
    <recommendedName>
        <fullName evidence="4">DUF4283 domain-containing protein</fullName>
    </recommendedName>
</protein>
<dbReference type="PANTHER" id="PTHR35317:SF35">
    <property type="entry name" value="DUF4219 DOMAIN-CONTAINING PROTEIN"/>
    <property type="match status" value="1"/>
</dbReference>
<feature type="region of interest" description="Disordered" evidence="1">
    <location>
        <begin position="628"/>
        <end position="668"/>
    </location>
</feature>
<feature type="compositionally biased region" description="Basic and acidic residues" evidence="1">
    <location>
        <begin position="365"/>
        <end position="391"/>
    </location>
</feature>
<evidence type="ECO:0000256" key="1">
    <source>
        <dbReference type="SAM" id="MobiDB-lite"/>
    </source>
</evidence>
<comment type="caution">
    <text evidence="2">The sequence shown here is derived from an EMBL/GenBank/DDBJ whole genome shotgun (WGS) entry which is preliminary data.</text>
</comment>
<dbReference type="EMBL" id="JABCRI010000007">
    <property type="protein sequence ID" value="KAF8403511.1"/>
    <property type="molecule type" value="Genomic_DNA"/>
</dbReference>
<keyword evidence="3" id="KW-1185">Reference proteome</keyword>
<reference evidence="2 3" key="1">
    <citation type="submission" date="2020-04" db="EMBL/GenBank/DDBJ databases">
        <title>Plant Genome Project.</title>
        <authorList>
            <person name="Zhang R.-G."/>
        </authorList>
    </citation>
    <scope>NUCLEOTIDE SEQUENCE [LARGE SCALE GENOMIC DNA]</scope>
    <source>
        <strain evidence="2">YNK0</strain>
        <tissue evidence="2">Leaf</tissue>
    </source>
</reference>
<feature type="region of interest" description="Disordered" evidence="1">
    <location>
        <begin position="360"/>
        <end position="392"/>
    </location>
</feature>
<organism evidence="2 3">
    <name type="scientific">Tetracentron sinense</name>
    <name type="common">Spur-leaf</name>
    <dbReference type="NCBI Taxonomy" id="13715"/>
    <lineage>
        <taxon>Eukaryota</taxon>
        <taxon>Viridiplantae</taxon>
        <taxon>Streptophyta</taxon>
        <taxon>Embryophyta</taxon>
        <taxon>Tracheophyta</taxon>
        <taxon>Spermatophyta</taxon>
        <taxon>Magnoliopsida</taxon>
        <taxon>Trochodendrales</taxon>
        <taxon>Trochodendraceae</taxon>
        <taxon>Tetracentron</taxon>
    </lineage>
</organism>
<proteinExistence type="predicted"/>
<dbReference type="Pfam" id="PF14223">
    <property type="entry name" value="Retrotran_gag_2"/>
    <property type="match status" value="1"/>
</dbReference>
<name>A0A834ZC17_TETSI</name>
<dbReference type="PANTHER" id="PTHR35317">
    <property type="entry name" value="OS04G0629600 PROTEIN"/>
    <property type="match status" value="1"/>
</dbReference>
<dbReference type="AlphaFoldDB" id="A0A834ZC17"/>
<dbReference type="OrthoDB" id="8063676at2759"/>
<feature type="compositionally biased region" description="Basic and acidic residues" evidence="1">
    <location>
        <begin position="648"/>
        <end position="662"/>
    </location>
</feature>
<gene>
    <name evidence="2" type="ORF">HHK36_011615</name>
</gene>
<evidence type="ECO:0000313" key="3">
    <source>
        <dbReference type="Proteomes" id="UP000655225"/>
    </source>
</evidence>
<accession>A0A834ZC17</accession>
<sequence length="901" mass="100178">MNMDEFLKNIWSAEGTQGMLPSINGAEGGVPGWNLQRQEQSLSDSALASPEQLAEENGEKTFDGIMGGEMVREERTVTTTNMMEVSREARGVASGELQSLSRSVWATSKRKAGGPFKRGNPSSNEMALSTGASVGFPQQFIQPFGGEHYDFWKIKMKTLLLSQNLWILVEKGYTEPKDETQLTDTEKAQLDEDRMKDAKALFLIQQGLSETIFPRIIGANKAKEAWDILQQEFQGNSKVISIKLQSLRRELENLKMTESQSMTDYFSKVMEIINQMRSYGETISDQKIVEKILISLPEKYDYVVAAIEEAKDLTSLTVQELMGSLLSHEKRKMRHTDKSVESAFQSKLSFGSQKFFKKNVTGGNKRKEDTRRGKEQNFNARGEKQNERGDTEMGVGDIKTLSCVNVRTTAGFSLRGEEAKFSPQRWWDRALICAFNQGEERWTKVEEIIQNLLSHRERPQLIPYAGGKGIIVVKDQKSVMDLCARSQCQLPGGGSLHIHRWEPESNALPQSFFWNSFWVGISGLPLNLWTSTIFRTIGEACGGLVEIDEGTSTLTDLRVARIKVLAGRRDLIPRCINIPGQGRVLRVGISLLEEEEAEFSGDWRYLRQGEENRKIAATAARAEFPEVKFEKGRSGSRGGRGASGQIEKTTEVREVSGERSQDVRSSMETTGVLLTPSCTSRGSSELEQYTPLVFAEMKLGISGDEEGKEFVEGGKSQLRLKEVDPDVRDILVGASNGEVGGWNQQQGGQAETSIGKLDRRQELLGGWEGCFLPHRTIMSGVIGSEKGGRPGVAPPDGRGGRGRVGDEPIAGSGKGRSCSLATWIMWIARGVGCHIKEVIEMLEEYKRLAKNWSKMKGLKIPKKGDMSSLSRNMNAKTCVSSSSTNAEANWWHGWPMKQMDS</sequence>
<feature type="region of interest" description="Disordered" evidence="1">
    <location>
        <begin position="782"/>
        <end position="811"/>
    </location>
</feature>
<dbReference type="Proteomes" id="UP000655225">
    <property type="component" value="Unassembled WGS sequence"/>
</dbReference>